<accession>Q8CKM9</accession>
<sequence length="67" mass="7471">MGVKNGPKMDFIRRKPGVKRKSHESIYYRGCGTGARKMGLYSGCAGDQPQQTALPLSGLWRQRPLSF</sequence>
<organism evidence="1 2">
    <name type="scientific">Yersinia pestis</name>
    <dbReference type="NCBI Taxonomy" id="632"/>
    <lineage>
        <taxon>Bacteria</taxon>
        <taxon>Pseudomonadati</taxon>
        <taxon>Pseudomonadota</taxon>
        <taxon>Gammaproteobacteria</taxon>
        <taxon>Enterobacterales</taxon>
        <taxon>Yersiniaceae</taxon>
        <taxon>Yersinia</taxon>
    </lineage>
</organism>
<reference evidence="1 2" key="1">
    <citation type="journal article" date="2002" name="J. Bacteriol.">
        <title>Genome sequence of Yersinia pestis KIM.</title>
        <authorList>
            <person name="Deng W."/>
            <person name="Burland V."/>
            <person name="Plunkett G.III."/>
            <person name="Boutin A."/>
            <person name="Mayhew G.F."/>
            <person name="Liss P."/>
            <person name="Perna N.T."/>
            <person name="Rose D.J."/>
            <person name="Mau B."/>
            <person name="Zhou S."/>
            <person name="Schwartz D.C."/>
            <person name="Fetherston J.D."/>
            <person name="Lindler L.E."/>
            <person name="Brubaker R.R."/>
            <person name="Plana G.V."/>
            <person name="Straley S.C."/>
            <person name="McDonough K.A."/>
            <person name="Nilles M.L."/>
            <person name="Matson J.S."/>
            <person name="Blattner F.R."/>
            <person name="Perry R.D."/>
        </authorList>
    </citation>
    <scope>NUCLEOTIDE SEQUENCE [LARGE SCALE GENOMIC DNA]</scope>
    <source>
        <strain evidence="2">KIM10+ / Biovar Mediaevalis</strain>
    </source>
</reference>
<dbReference type="Proteomes" id="UP000002490">
    <property type="component" value="Chromosome"/>
</dbReference>
<dbReference type="AlphaFoldDB" id="Q8CKM9"/>
<gene>
    <name evidence="1" type="ordered locus">y3263</name>
</gene>
<dbReference type="EMBL" id="AE009952">
    <property type="protein sequence ID" value="AAM86813.1"/>
    <property type="molecule type" value="Genomic_DNA"/>
</dbReference>
<protein>
    <submittedName>
        <fullName evidence="1">Uncharacterized protein</fullName>
    </submittedName>
</protein>
<dbReference type="HOGENOM" id="CLU_2811557_0_0_6"/>
<dbReference type="DNASU" id="1148210"/>
<name>Q8CKM9_YERPE</name>
<evidence type="ECO:0000313" key="1">
    <source>
        <dbReference type="EMBL" id="AAM86813.1"/>
    </source>
</evidence>
<evidence type="ECO:0000313" key="2">
    <source>
        <dbReference type="Proteomes" id="UP000002490"/>
    </source>
</evidence>
<proteinExistence type="predicted"/>
<dbReference type="KEGG" id="ypk:y3263"/>